<feature type="domain" description="Histidine kinase/HSP90-like ATPase" evidence="11">
    <location>
        <begin position="377"/>
        <end position="471"/>
    </location>
</feature>
<evidence type="ECO:0000313" key="14">
    <source>
        <dbReference type="Proteomes" id="UP001213972"/>
    </source>
</evidence>
<dbReference type="InterPro" id="IPR003594">
    <property type="entry name" value="HATPase_dom"/>
</dbReference>
<dbReference type="EMBL" id="CP119321">
    <property type="protein sequence ID" value="WEK12765.1"/>
    <property type="molecule type" value="Genomic_DNA"/>
</dbReference>
<feature type="domain" description="Signal transduction histidine kinase subgroup 3 dimerisation and phosphoacceptor" evidence="12">
    <location>
        <begin position="270"/>
        <end position="337"/>
    </location>
</feature>
<dbReference type="GO" id="GO:0046983">
    <property type="term" value="F:protein dimerization activity"/>
    <property type="evidence" value="ECO:0007669"/>
    <property type="project" value="InterPro"/>
</dbReference>
<evidence type="ECO:0000313" key="13">
    <source>
        <dbReference type="EMBL" id="WEK12765.1"/>
    </source>
</evidence>
<evidence type="ECO:0000256" key="3">
    <source>
        <dbReference type="ARBA" id="ARBA00022679"/>
    </source>
</evidence>
<dbReference type="Gene3D" id="3.30.565.10">
    <property type="entry name" value="Histidine kinase-like ATPase, C-terminal domain"/>
    <property type="match status" value="1"/>
</dbReference>
<proteinExistence type="predicted"/>
<dbReference type="InterPro" id="IPR011712">
    <property type="entry name" value="Sig_transdc_His_kin_sub3_dim/P"/>
</dbReference>
<evidence type="ECO:0000256" key="1">
    <source>
        <dbReference type="ARBA" id="ARBA00004651"/>
    </source>
</evidence>
<evidence type="ECO:0000256" key="8">
    <source>
        <dbReference type="ARBA" id="ARBA00023136"/>
    </source>
</evidence>
<dbReference type="PANTHER" id="PTHR24421">
    <property type="entry name" value="NITRATE/NITRITE SENSOR PROTEIN NARX-RELATED"/>
    <property type="match status" value="1"/>
</dbReference>
<reference evidence="13" key="1">
    <citation type="submission" date="2023-03" db="EMBL/GenBank/DDBJ databases">
        <title>Andean soil-derived lignocellulolytic bacterial consortium as a source of novel taxa and putative plastic-active enzymes.</title>
        <authorList>
            <person name="Diaz-Garcia L."/>
            <person name="Chuvochina M."/>
            <person name="Feuerriegel G."/>
            <person name="Bunk B."/>
            <person name="Sproer C."/>
            <person name="Streit W.R."/>
            <person name="Rodriguez L.M."/>
            <person name="Overmann J."/>
            <person name="Jimenez D.J."/>
        </authorList>
    </citation>
    <scope>NUCLEOTIDE SEQUENCE</scope>
    <source>
        <strain evidence="13">MAG 4610</strain>
    </source>
</reference>
<keyword evidence="6 10" id="KW-1133">Transmembrane helix</keyword>
<evidence type="ECO:0000256" key="4">
    <source>
        <dbReference type="ARBA" id="ARBA00022692"/>
    </source>
</evidence>
<dbReference type="AlphaFoldDB" id="A0AAJ5W1M6"/>
<keyword evidence="4 10" id="KW-0812">Transmembrane</keyword>
<dbReference type="Proteomes" id="UP001213972">
    <property type="component" value="Chromosome"/>
</dbReference>
<protein>
    <submittedName>
        <fullName evidence="13">Histidine kinase</fullName>
    </submittedName>
</protein>
<dbReference type="InterPro" id="IPR036890">
    <property type="entry name" value="HATPase_C_sf"/>
</dbReference>
<feature type="transmembrane region" description="Helical" evidence="10">
    <location>
        <begin position="223"/>
        <end position="246"/>
    </location>
</feature>
<feature type="region of interest" description="Disordered" evidence="9">
    <location>
        <begin position="1"/>
        <end position="20"/>
    </location>
</feature>
<dbReference type="Gene3D" id="1.20.5.1930">
    <property type="match status" value="1"/>
</dbReference>
<name>A0AAJ5W1M6_9MICO</name>
<sequence>MTSRPPASSTPSAAPAPGVDGAPAWRTLVAASSPTASRTEAPQARRTFVRLGLGLLAVLLIVGVLAGFAAQWLAEREAVNDAANVTDVLADAVIQPSLTDELADGDPAALATFDRIVRQQVLSADVVRVKIWSPDGVVIYADEPQLVGRTFELDDAQRLALSSPATRAEVSDLSEEENEFESGPRLLEVYRPVWTPDGRTLLFEVYLPYEPVAARSADLWRGFAGVTTSSLLLLAALTAPIVWGLLRRLRTQEQRRIALLEHAVDASDAERRRIAGTLHDGPVQELVATTFAAEAAAGAAAARGSAEEAADLRRIAGAVRGNIRVLRSLLVDIYPESLQTGGLAGALHDLAATAHARGVEVRVEVEVAAGRLDDAQERLVYRIAQEALRNTVAHAAPCTATVRVFDDDGITVLEVSDDGRGFEPSILDEPPREGHLGTRVLIDLAAHEGAALRLATAPGAGTTWRLELPKQDAGREDAS</sequence>
<accession>A0AAJ5W1M6</accession>
<keyword evidence="3" id="KW-0808">Transferase</keyword>
<keyword evidence="8 10" id="KW-0472">Membrane</keyword>
<dbReference type="SUPFAM" id="SSF55874">
    <property type="entry name" value="ATPase domain of HSP90 chaperone/DNA topoisomerase II/histidine kinase"/>
    <property type="match status" value="1"/>
</dbReference>
<evidence type="ECO:0000259" key="12">
    <source>
        <dbReference type="Pfam" id="PF07730"/>
    </source>
</evidence>
<evidence type="ECO:0000256" key="2">
    <source>
        <dbReference type="ARBA" id="ARBA00022475"/>
    </source>
</evidence>
<dbReference type="Pfam" id="PF02518">
    <property type="entry name" value="HATPase_c"/>
    <property type="match status" value="1"/>
</dbReference>
<feature type="transmembrane region" description="Helical" evidence="10">
    <location>
        <begin position="48"/>
        <end position="74"/>
    </location>
</feature>
<dbReference type="CDD" id="cd16917">
    <property type="entry name" value="HATPase_UhpB-NarQ-NarX-like"/>
    <property type="match status" value="1"/>
</dbReference>
<evidence type="ECO:0000256" key="9">
    <source>
        <dbReference type="SAM" id="MobiDB-lite"/>
    </source>
</evidence>
<dbReference type="InterPro" id="IPR050482">
    <property type="entry name" value="Sensor_HK_TwoCompSys"/>
</dbReference>
<evidence type="ECO:0000259" key="11">
    <source>
        <dbReference type="Pfam" id="PF02518"/>
    </source>
</evidence>
<evidence type="ECO:0000256" key="6">
    <source>
        <dbReference type="ARBA" id="ARBA00022989"/>
    </source>
</evidence>
<evidence type="ECO:0000256" key="7">
    <source>
        <dbReference type="ARBA" id="ARBA00023012"/>
    </source>
</evidence>
<keyword evidence="5 13" id="KW-0418">Kinase</keyword>
<dbReference type="Pfam" id="PF07730">
    <property type="entry name" value="HisKA_3"/>
    <property type="match status" value="1"/>
</dbReference>
<evidence type="ECO:0000256" key="5">
    <source>
        <dbReference type="ARBA" id="ARBA00022777"/>
    </source>
</evidence>
<keyword evidence="2" id="KW-1003">Cell membrane</keyword>
<dbReference type="PANTHER" id="PTHR24421:SF37">
    <property type="entry name" value="SENSOR HISTIDINE KINASE NARS"/>
    <property type="match status" value="1"/>
</dbReference>
<comment type="subcellular location">
    <subcellularLocation>
        <location evidence="1">Cell membrane</location>
        <topology evidence="1">Multi-pass membrane protein</topology>
    </subcellularLocation>
</comment>
<organism evidence="13 14">
    <name type="scientific">Candidatus Microbacterium phytovorans</name>
    <dbReference type="NCBI Taxonomy" id="3121374"/>
    <lineage>
        <taxon>Bacteria</taxon>
        <taxon>Bacillati</taxon>
        <taxon>Actinomycetota</taxon>
        <taxon>Actinomycetes</taxon>
        <taxon>Micrococcales</taxon>
        <taxon>Microbacteriaceae</taxon>
        <taxon>Microbacterium</taxon>
    </lineage>
</organism>
<gene>
    <name evidence="13" type="ORF">P0Y48_09830</name>
</gene>
<dbReference type="GO" id="GO:0000155">
    <property type="term" value="F:phosphorelay sensor kinase activity"/>
    <property type="evidence" value="ECO:0007669"/>
    <property type="project" value="InterPro"/>
</dbReference>
<dbReference type="GO" id="GO:0005886">
    <property type="term" value="C:plasma membrane"/>
    <property type="evidence" value="ECO:0007669"/>
    <property type="project" value="UniProtKB-SubCell"/>
</dbReference>
<keyword evidence="7" id="KW-0902">Two-component regulatory system</keyword>
<evidence type="ECO:0000256" key="10">
    <source>
        <dbReference type="SAM" id="Phobius"/>
    </source>
</evidence>